<feature type="compositionally biased region" description="Low complexity" evidence="2">
    <location>
        <begin position="115"/>
        <end position="126"/>
    </location>
</feature>
<dbReference type="Pfam" id="PF08238">
    <property type="entry name" value="Sel1"/>
    <property type="match status" value="5"/>
</dbReference>
<evidence type="ECO:0000256" key="2">
    <source>
        <dbReference type="SAM" id="MobiDB-lite"/>
    </source>
</evidence>
<name>A0A9P6MLT1_9FUNG</name>
<dbReference type="SMART" id="SM00671">
    <property type="entry name" value="SEL1"/>
    <property type="match status" value="5"/>
</dbReference>
<sequence>MSVANQGKPLQMIRPVYKDASGTIIPMAKTVNIKPRFDSMSDEYIILWNDVKMVLANPLYACREDTAVPFLTDNNFEFLQPLQILAYPGTVLDVVIEAPEIERGIKSLRVSKPTTLTSTSASPTIPRNDFAPSQNTRTTRNTESSPIAATNNPIQQGLRAPQDRGKPLEINCSVVPESIGRAPQLVPDPNSGRNGFYNHRQHFVEEHGYGISERRSGESDEYDKRSMNDNYEKGLIYYLGEGVVQDYPRAKEYFLKAAIHGHVGAQNCLGNIYREGQGVLQEYSKAVEWYQKAASQGHATAQTNLGFMYQKGYGVAQDYSKAIEWYQKAASQGHAAAQTNLGVMYKNGYGVAQGYSKAIEWYQMAASQGDAAAQNNLGFMYEYGYGVPKDISKAIDL</sequence>
<dbReference type="Gene3D" id="1.25.40.10">
    <property type="entry name" value="Tetratricopeptide repeat domain"/>
    <property type="match status" value="2"/>
</dbReference>
<dbReference type="EMBL" id="JAAAID010002423">
    <property type="protein sequence ID" value="KAG0007298.1"/>
    <property type="molecule type" value="Genomic_DNA"/>
</dbReference>
<dbReference type="SUPFAM" id="SSF81901">
    <property type="entry name" value="HCP-like"/>
    <property type="match status" value="1"/>
</dbReference>
<accession>A0A9P6MLT1</accession>
<dbReference type="InterPro" id="IPR006597">
    <property type="entry name" value="Sel1-like"/>
</dbReference>
<dbReference type="InterPro" id="IPR011990">
    <property type="entry name" value="TPR-like_helical_dom_sf"/>
</dbReference>
<dbReference type="InterPro" id="IPR050767">
    <property type="entry name" value="Sel1_AlgK"/>
</dbReference>
<dbReference type="PANTHER" id="PTHR11102">
    <property type="entry name" value="SEL-1-LIKE PROTEIN"/>
    <property type="match status" value="1"/>
</dbReference>
<dbReference type="AlphaFoldDB" id="A0A9P6MLT1"/>
<proteinExistence type="inferred from homology"/>
<protein>
    <submittedName>
        <fullName evidence="3">Uncharacterized protein</fullName>
    </submittedName>
</protein>
<reference evidence="3" key="1">
    <citation type="journal article" date="2020" name="Fungal Divers.">
        <title>Resolving the Mortierellaceae phylogeny through synthesis of multi-gene phylogenetics and phylogenomics.</title>
        <authorList>
            <person name="Vandepol N."/>
            <person name="Liber J."/>
            <person name="Desiro A."/>
            <person name="Na H."/>
            <person name="Kennedy M."/>
            <person name="Barry K."/>
            <person name="Grigoriev I.V."/>
            <person name="Miller A.N."/>
            <person name="O'Donnell K."/>
            <person name="Stajich J.E."/>
            <person name="Bonito G."/>
        </authorList>
    </citation>
    <scope>NUCLEOTIDE SEQUENCE</scope>
    <source>
        <strain evidence="3">NRRL 2769</strain>
    </source>
</reference>
<keyword evidence="4" id="KW-1185">Reference proteome</keyword>
<evidence type="ECO:0000256" key="1">
    <source>
        <dbReference type="ARBA" id="ARBA00038101"/>
    </source>
</evidence>
<comment type="similarity">
    <text evidence="1">Belongs to the sel-1 family.</text>
</comment>
<gene>
    <name evidence="3" type="ORF">BGZ80_004840</name>
</gene>
<dbReference type="PANTHER" id="PTHR11102:SF160">
    <property type="entry name" value="ERAD-ASSOCIATED E3 UBIQUITIN-PROTEIN LIGASE COMPONENT HRD3"/>
    <property type="match status" value="1"/>
</dbReference>
<evidence type="ECO:0000313" key="4">
    <source>
        <dbReference type="Proteomes" id="UP000703661"/>
    </source>
</evidence>
<evidence type="ECO:0000313" key="3">
    <source>
        <dbReference type="EMBL" id="KAG0007298.1"/>
    </source>
</evidence>
<comment type="caution">
    <text evidence="3">The sequence shown here is derived from an EMBL/GenBank/DDBJ whole genome shotgun (WGS) entry which is preliminary data.</text>
</comment>
<feature type="region of interest" description="Disordered" evidence="2">
    <location>
        <begin position="115"/>
        <end position="152"/>
    </location>
</feature>
<dbReference type="Proteomes" id="UP000703661">
    <property type="component" value="Unassembled WGS sequence"/>
</dbReference>
<feature type="compositionally biased region" description="Polar residues" evidence="2">
    <location>
        <begin position="131"/>
        <end position="152"/>
    </location>
</feature>
<organism evidence="3 4">
    <name type="scientific">Entomortierella chlamydospora</name>
    <dbReference type="NCBI Taxonomy" id="101097"/>
    <lineage>
        <taxon>Eukaryota</taxon>
        <taxon>Fungi</taxon>
        <taxon>Fungi incertae sedis</taxon>
        <taxon>Mucoromycota</taxon>
        <taxon>Mortierellomycotina</taxon>
        <taxon>Mortierellomycetes</taxon>
        <taxon>Mortierellales</taxon>
        <taxon>Mortierellaceae</taxon>
        <taxon>Entomortierella</taxon>
    </lineage>
</organism>